<dbReference type="AlphaFoldDB" id="A0A5P1F4D5"/>
<dbReference type="Proteomes" id="UP000243459">
    <property type="component" value="Chromosome 4"/>
</dbReference>
<keyword evidence="2" id="KW-1185">Reference proteome</keyword>
<dbReference type="EMBL" id="CM007384">
    <property type="protein sequence ID" value="ONK72984.1"/>
    <property type="molecule type" value="Genomic_DNA"/>
</dbReference>
<sequence>MIGYVLNRWGTELKAMGLYEAIHATQYGLSVNTIHFTRLIELYNPDTNTFLTRNGELKLPFHEMHKVSRLQMGDIPYQEYFPSNQELLQLKTHRPARYDTLWELTCYYPIALARTNLIVRKKFPQIRLKQFSGYLFKNLEKSDEAVCELKPLTPSEINKLIKKCDAQSYTITSAQGRFSVGTKFKTFLLQAEKSIHPKTLLAGYITLWLKKCVVPYQTSDALRIEVLFITVQLAYGRSLSLLPAMVADILHGLRQVVIAFTQTEETSSEKIPTTKAELHYTYLMGWLVLHHPDLMSPLTNTDLSTPLLQLLEECKWKARDLSDVRKSLHMHKGWVINPCFPRFASKYDFQRG</sequence>
<proteinExistence type="predicted"/>
<organism evidence="1 2">
    <name type="scientific">Asparagus officinalis</name>
    <name type="common">Garden asparagus</name>
    <dbReference type="NCBI Taxonomy" id="4686"/>
    <lineage>
        <taxon>Eukaryota</taxon>
        <taxon>Viridiplantae</taxon>
        <taxon>Streptophyta</taxon>
        <taxon>Embryophyta</taxon>
        <taxon>Tracheophyta</taxon>
        <taxon>Spermatophyta</taxon>
        <taxon>Magnoliopsida</taxon>
        <taxon>Liliopsida</taxon>
        <taxon>Asparagales</taxon>
        <taxon>Asparagaceae</taxon>
        <taxon>Asparagoideae</taxon>
        <taxon>Asparagus</taxon>
    </lineage>
</organism>
<gene>
    <name evidence="1" type="ORF">A4U43_C04F25720</name>
</gene>
<dbReference type="Gramene" id="ONK72984">
    <property type="protein sequence ID" value="ONK72984"/>
    <property type="gene ID" value="A4U43_C04F25720"/>
</dbReference>
<reference evidence="2" key="1">
    <citation type="journal article" date="2017" name="Nat. Commun.">
        <title>The asparagus genome sheds light on the origin and evolution of a young Y chromosome.</title>
        <authorList>
            <person name="Harkess A."/>
            <person name="Zhou J."/>
            <person name="Xu C."/>
            <person name="Bowers J.E."/>
            <person name="Van der Hulst R."/>
            <person name="Ayyampalayam S."/>
            <person name="Mercati F."/>
            <person name="Riccardi P."/>
            <person name="McKain M.R."/>
            <person name="Kakrana A."/>
            <person name="Tang H."/>
            <person name="Ray J."/>
            <person name="Groenendijk J."/>
            <person name="Arikit S."/>
            <person name="Mathioni S.M."/>
            <person name="Nakano M."/>
            <person name="Shan H."/>
            <person name="Telgmann-Rauber A."/>
            <person name="Kanno A."/>
            <person name="Yue Z."/>
            <person name="Chen H."/>
            <person name="Li W."/>
            <person name="Chen Y."/>
            <person name="Xu X."/>
            <person name="Zhang Y."/>
            <person name="Luo S."/>
            <person name="Chen H."/>
            <person name="Gao J."/>
            <person name="Mao Z."/>
            <person name="Pires J.C."/>
            <person name="Luo M."/>
            <person name="Kudrna D."/>
            <person name="Wing R.A."/>
            <person name="Meyers B.C."/>
            <person name="Yi K."/>
            <person name="Kong H."/>
            <person name="Lavrijsen P."/>
            <person name="Sunseri F."/>
            <person name="Falavigna A."/>
            <person name="Ye Y."/>
            <person name="Leebens-Mack J.H."/>
            <person name="Chen G."/>
        </authorList>
    </citation>
    <scope>NUCLEOTIDE SEQUENCE [LARGE SCALE GENOMIC DNA]</scope>
    <source>
        <strain evidence="2">cv. DH0086</strain>
    </source>
</reference>
<accession>A0A5P1F4D5</accession>
<evidence type="ECO:0000313" key="1">
    <source>
        <dbReference type="EMBL" id="ONK72984.1"/>
    </source>
</evidence>
<protein>
    <recommendedName>
        <fullName evidence="3">Aminotransferase-like plant mobile domain-containing protein</fullName>
    </recommendedName>
</protein>
<evidence type="ECO:0000313" key="2">
    <source>
        <dbReference type="Proteomes" id="UP000243459"/>
    </source>
</evidence>
<name>A0A5P1F4D5_ASPOF</name>
<evidence type="ECO:0008006" key="3">
    <source>
        <dbReference type="Google" id="ProtNLM"/>
    </source>
</evidence>